<gene>
    <name evidence="2" type="ORF">HAX54_037832</name>
</gene>
<dbReference type="EMBL" id="JACEIK010000511">
    <property type="protein sequence ID" value="MCD7458304.1"/>
    <property type="molecule type" value="Genomic_DNA"/>
</dbReference>
<organism evidence="2 3">
    <name type="scientific">Datura stramonium</name>
    <name type="common">Jimsonweed</name>
    <name type="synonym">Common thornapple</name>
    <dbReference type="NCBI Taxonomy" id="4076"/>
    <lineage>
        <taxon>Eukaryota</taxon>
        <taxon>Viridiplantae</taxon>
        <taxon>Streptophyta</taxon>
        <taxon>Embryophyta</taxon>
        <taxon>Tracheophyta</taxon>
        <taxon>Spermatophyta</taxon>
        <taxon>Magnoliopsida</taxon>
        <taxon>eudicotyledons</taxon>
        <taxon>Gunneridae</taxon>
        <taxon>Pentapetalae</taxon>
        <taxon>asterids</taxon>
        <taxon>lamiids</taxon>
        <taxon>Solanales</taxon>
        <taxon>Solanaceae</taxon>
        <taxon>Solanoideae</taxon>
        <taxon>Datureae</taxon>
        <taxon>Datura</taxon>
    </lineage>
</organism>
<proteinExistence type="predicted"/>
<feature type="compositionally biased region" description="Acidic residues" evidence="1">
    <location>
        <begin position="18"/>
        <end position="31"/>
    </location>
</feature>
<protein>
    <submittedName>
        <fullName evidence="2">Uncharacterized protein</fullName>
    </submittedName>
</protein>
<evidence type="ECO:0000313" key="2">
    <source>
        <dbReference type="EMBL" id="MCD7458304.1"/>
    </source>
</evidence>
<dbReference type="Proteomes" id="UP000823775">
    <property type="component" value="Unassembled WGS sequence"/>
</dbReference>
<keyword evidence="3" id="KW-1185">Reference proteome</keyword>
<reference evidence="2 3" key="1">
    <citation type="journal article" date="2021" name="BMC Genomics">
        <title>Datura genome reveals duplications of psychoactive alkaloid biosynthetic genes and high mutation rate following tissue culture.</title>
        <authorList>
            <person name="Rajewski A."/>
            <person name="Carter-House D."/>
            <person name="Stajich J."/>
            <person name="Litt A."/>
        </authorList>
    </citation>
    <scope>NUCLEOTIDE SEQUENCE [LARGE SCALE GENOMIC DNA]</scope>
    <source>
        <strain evidence="2">AR-01</strain>
    </source>
</reference>
<evidence type="ECO:0000256" key="1">
    <source>
        <dbReference type="SAM" id="MobiDB-lite"/>
    </source>
</evidence>
<feature type="region of interest" description="Disordered" evidence="1">
    <location>
        <begin position="1"/>
        <end position="76"/>
    </location>
</feature>
<sequence length="163" mass="17238">MALVESPALVATARSNEEGEEDGESSSEEGGSESSNENGRNSHNKDYNAENVETEIETTSSPSQNTAKGKGVRYEEVQDEDATFLRDHKKENHDIEIAKRLSKDEARVRVEAEAARGQGESTSLTASVGGAIDIAATMVLSSAMNITGATPIVDVLSAPSTPN</sequence>
<accession>A0ABS8SIF0</accession>
<evidence type="ECO:0000313" key="3">
    <source>
        <dbReference type="Proteomes" id="UP000823775"/>
    </source>
</evidence>
<comment type="caution">
    <text evidence="2">The sequence shown here is derived from an EMBL/GenBank/DDBJ whole genome shotgun (WGS) entry which is preliminary data.</text>
</comment>
<name>A0ABS8SIF0_DATST</name>
<feature type="compositionally biased region" description="Low complexity" evidence="1">
    <location>
        <begin position="32"/>
        <end position="41"/>
    </location>
</feature>
<feature type="compositionally biased region" description="Polar residues" evidence="1">
    <location>
        <begin position="57"/>
        <end position="67"/>
    </location>
</feature>